<reference evidence="1 3" key="1">
    <citation type="journal article" date="2020" name="Stud. Mycol.">
        <title>101 Dothideomycetes genomes: a test case for predicting lifestyles and emergence of pathogens.</title>
        <authorList>
            <person name="Haridas S."/>
            <person name="Albert R."/>
            <person name="Binder M."/>
            <person name="Bloem J."/>
            <person name="Labutti K."/>
            <person name="Salamov A."/>
            <person name="Andreopoulos B."/>
            <person name="Baker S."/>
            <person name="Barry K."/>
            <person name="Bills G."/>
            <person name="Bluhm B."/>
            <person name="Cannon C."/>
            <person name="Castanera R."/>
            <person name="Culley D."/>
            <person name="Daum C."/>
            <person name="Ezra D."/>
            <person name="Gonzalez J."/>
            <person name="Henrissat B."/>
            <person name="Kuo A."/>
            <person name="Liang C."/>
            <person name="Lipzen A."/>
            <person name="Lutzoni F."/>
            <person name="Magnuson J."/>
            <person name="Mondo S."/>
            <person name="Nolan M."/>
            <person name="Ohm R."/>
            <person name="Pangilinan J."/>
            <person name="Park H.-J."/>
            <person name="Ramirez L."/>
            <person name="Alfaro M."/>
            <person name="Sun H."/>
            <person name="Tritt A."/>
            <person name="Yoshinaga Y."/>
            <person name="Zwiers L.-H."/>
            <person name="Turgeon B."/>
            <person name="Goodwin S."/>
            <person name="Spatafora J."/>
            <person name="Crous P."/>
            <person name="Grigoriev I."/>
        </authorList>
    </citation>
    <scope>NUCLEOTIDE SEQUENCE</scope>
    <source>
        <strain evidence="1 3">CBS 304.34</strain>
    </source>
</reference>
<sequence length="145" mass="16008">MFDNPKLLAGAAGDNHFIVWEHELEYDVDGNARALQWKQIAGGEVKSLRYIISSPVENDETNEVVQQALANNGKQLGQWPERVEFAATTQEGQALLASANGRRTAWMLISHKADFGLKTCGCLQFLGPWNVGHYAAARRKTGLLV</sequence>
<evidence type="ECO:0000313" key="2">
    <source>
        <dbReference type="Proteomes" id="UP000504636"/>
    </source>
</evidence>
<reference evidence="3" key="2">
    <citation type="submission" date="2020-04" db="EMBL/GenBank/DDBJ databases">
        <authorList>
            <consortium name="NCBI Genome Project"/>
        </authorList>
    </citation>
    <scope>NUCLEOTIDE SEQUENCE</scope>
    <source>
        <strain evidence="3">CBS 304.34</strain>
    </source>
</reference>
<gene>
    <name evidence="1 3" type="ORF">BDZ99DRAFT_482229</name>
</gene>
<dbReference type="OrthoDB" id="5337308at2759"/>
<reference evidence="3" key="3">
    <citation type="submission" date="2025-04" db="UniProtKB">
        <authorList>
            <consortium name="RefSeq"/>
        </authorList>
    </citation>
    <scope>IDENTIFICATION</scope>
    <source>
        <strain evidence="3">CBS 304.34</strain>
    </source>
</reference>
<protein>
    <submittedName>
        <fullName evidence="1 3">Uncharacterized protein</fullName>
    </submittedName>
</protein>
<keyword evidence="2" id="KW-1185">Reference proteome</keyword>
<name>A0A6A6Y410_9PEZI</name>
<evidence type="ECO:0000313" key="1">
    <source>
        <dbReference type="EMBL" id="KAF2803390.1"/>
    </source>
</evidence>
<dbReference type="RefSeq" id="XP_033570354.1">
    <property type="nucleotide sequence ID" value="XM_033722469.1"/>
</dbReference>
<dbReference type="EMBL" id="MU003718">
    <property type="protein sequence ID" value="KAF2803390.1"/>
    <property type="molecule type" value="Genomic_DNA"/>
</dbReference>
<dbReference type="GeneID" id="54463362"/>
<accession>A0A6A6Y410</accession>
<dbReference type="AlphaFoldDB" id="A0A6A6Y410"/>
<evidence type="ECO:0000313" key="3">
    <source>
        <dbReference type="RefSeq" id="XP_033570354.1"/>
    </source>
</evidence>
<proteinExistence type="predicted"/>
<dbReference type="Proteomes" id="UP000504636">
    <property type="component" value="Unplaced"/>
</dbReference>
<organism evidence="1">
    <name type="scientific">Mytilinidion resinicola</name>
    <dbReference type="NCBI Taxonomy" id="574789"/>
    <lineage>
        <taxon>Eukaryota</taxon>
        <taxon>Fungi</taxon>
        <taxon>Dikarya</taxon>
        <taxon>Ascomycota</taxon>
        <taxon>Pezizomycotina</taxon>
        <taxon>Dothideomycetes</taxon>
        <taxon>Pleosporomycetidae</taxon>
        <taxon>Mytilinidiales</taxon>
        <taxon>Mytilinidiaceae</taxon>
        <taxon>Mytilinidion</taxon>
    </lineage>
</organism>